<dbReference type="InterPro" id="IPR006140">
    <property type="entry name" value="D-isomer_DH_NAD-bd"/>
</dbReference>
<dbReference type="RefSeq" id="WP_009575299.1">
    <property type="nucleotide sequence ID" value="NZ_AEIG01000025.1"/>
</dbReference>
<feature type="domain" description="D-isomer specific 2-hydroxyacid dehydrogenase NAD-binding" evidence="3">
    <location>
        <begin position="113"/>
        <end position="278"/>
    </location>
</feature>
<dbReference type="PANTHER" id="PTHR43333">
    <property type="entry name" value="2-HACID_DH_C DOMAIN-CONTAINING PROTEIN"/>
    <property type="match status" value="1"/>
</dbReference>
<evidence type="ECO:0000313" key="5">
    <source>
        <dbReference type="Proteomes" id="UP000005615"/>
    </source>
</evidence>
<dbReference type="InterPro" id="IPR036291">
    <property type="entry name" value="NAD(P)-bd_dom_sf"/>
</dbReference>
<dbReference type="Gene3D" id="3.40.50.720">
    <property type="entry name" value="NAD(P)-binding Rossmann-like Domain"/>
    <property type="match status" value="2"/>
</dbReference>
<comment type="caution">
    <text evidence="4">The sequence shown here is derived from an EMBL/GenBank/DDBJ whole genome shotgun (WGS) entry which is preliminary data.</text>
</comment>
<evidence type="ECO:0000256" key="1">
    <source>
        <dbReference type="ARBA" id="ARBA00023002"/>
    </source>
</evidence>
<evidence type="ECO:0000259" key="3">
    <source>
        <dbReference type="Pfam" id="PF02826"/>
    </source>
</evidence>
<dbReference type="Pfam" id="PF02826">
    <property type="entry name" value="2-Hacid_dh_C"/>
    <property type="match status" value="1"/>
</dbReference>
<dbReference type="Proteomes" id="UP000005615">
    <property type="component" value="Unassembled WGS sequence"/>
</dbReference>
<dbReference type="GO" id="GO:0016491">
    <property type="term" value="F:oxidoreductase activity"/>
    <property type="evidence" value="ECO:0007669"/>
    <property type="project" value="UniProtKB-KW"/>
</dbReference>
<organism evidence="4 5">
    <name type="scientific">Aequoribacter fuscus</name>
    <dbReference type="NCBI Taxonomy" id="2518989"/>
    <lineage>
        <taxon>Bacteria</taxon>
        <taxon>Pseudomonadati</taxon>
        <taxon>Pseudomonadota</taxon>
        <taxon>Gammaproteobacteria</taxon>
        <taxon>Cellvibrionales</taxon>
        <taxon>Halieaceae</taxon>
        <taxon>Aequoribacter</taxon>
    </lineage>
</organism>
<dbReference type="PANTHER" id="PTHR43333:SF1">
    <property type="entry name" value="D-ISOMER SPECIFIC 2-HYDROXYACID DEHYDROGENASE NAD-BINDING DOMAIN-CONTAINING PROTEIN"/>
    <property type="match status" value="1"/>
</dbReference>
<keyword evidence="1" id="KW-0560">Oxidoreductase</keyword>
<dbReference type="CDD" id="cd05300">
    <property type="entry name" value="2-Hacid_dh_1"/>
    <property type="match status" value="1"/>
</dbReference>
<dbReference type="STRING" id="2518989.IMCC3088_1015"/>
<dbReference type="eggNOG" id="COG0111">
    <property type="taxonomic scope" value="Bacteria"/>
</dbReference>
<reference evidence="4 5" key="1">
    <citation type="journal article" date="2011" name="J. Bacteriol.">
        <title>Genome sequence of strain IMCC3088, a proteorhodopsin-containing marine bacterium belonging to the OM60/NOR5 clade.</title>
        <authorList>
            <person name="Jang Y."/>
            <person name="Oh H.M."/>
            <person name="Kang I."/>
            <person name="Lee K."/>
            <person name="Yang S.J."/>
            <person name="Cho J.C."/>
        </authorList>
    </citation>
    <scope>NUCLEOTIDE SEQUENCE [LARGE SCALE GENOMIC DNA]</scope>
    <source>
        <strain evidence="4 5">IMCC3088</strain>
    </source>
</reference>
<dbReference type="AlphaFoldDB" id="F3L0S3"/>
<keyword evidence="5" id="KW-1185">Reference proteome</keyword>
<proteinExistence type="predicted"/>
<accession>F3L0S3</accession>
<evidence type="ECO:0000313" key="4">
    <source>
        <dbReference type="EMBL" id="EGG30031.1"/>
    </source>
</evidence>
<dbReference type="OrthoDB" id="9787219at2"/>
<evidence type="ECO:0000256" key="2">
    <source>
        <dbReference type="ARBA" id="ARBA00023027"/>
    </source>
</evidence>
<dbReference type="EMBL" id="AEIG01000025">
    <property type="protein sequence ID" value="EGG30031.1"/>
    <property type="molecule type" value="Genomic_DNA"/>
</dbReference>
<gene>
    <name evidence="4" type="ORF">IMCC3088_1015</name>
</gene>
<keyword evidence="2" id="KW-0520">NAD</keyword>
<protein>
    <submittedName>
        <fullName evidence="4">D-3-phosphoglycerate dehydrogenase</fullName>
    </submittedName>
</protein>
<sequence length="314" mass="34331">MSSASWDSQDLLLILDDQHSTLAEFSAQIVPANLHYSASSDPDASLLAAATIMIGAPDKIVGYLSDAPALKWVQSTWAGVTPLINHPRRDYQLTGLKGVFGQVMSEYVLGWILALEREILAYAQDTSWNQRAPVTVLGKRLGIMGTGDIACDVALAAKALGLRVTGFNRSGHCPPAFESCYTYEHRIDFAQDLDYLLCIMPNTPETDGLVSVELLQALAPNAILLNTGRGNCVDEDAVLWALDSGHLRAAVLDVFNEEPLPSSHRFWSHPKVYVTSHTSAPTNIEAAVRVFAQNLERFLKNQPLLHVVDFAKGY</sequence>
<name>F3L0S3_9GAMM</name>
<dbReference type="SUPFAM" id="SSF51735">
    <property type="entry name" value="NAD(P)-binding Rossmann-fold domains"/>
    <property type="match status" value="1"/>
</dbReference>
<dbReference type="GO" id="GO:0051287">
    <property type="term" value="F:NAD binding"/>
    <property type="evidence" value="ECO:0007669"/>
    <property type="project" value="InterPro"/>
</dbReference>